<dbReference type="Proteomes" id="UP000284702">
    <property type="component" value="Unassembled WGS sequence"/>
</dbReference>
<keyword evidence="2" id="KW-1185">Reference proteome</keyword>
<dbReference type="AlphaFoldDB" id="A0A425CPV7"/>
<dbReference type="VEuPathDB" id="FungiDB:H257_12236"/>
<protein>
    <submittedName>
        <fullName evidence="1">Uncharacterized protein</fullName>
    </submittedName>
</protein>
<gene>
    <name evidence="1" type="ORF">B5M09_011182</name>
</gene>
<sequence>MACDGFNRVYFTPSMASLVASFQCGHYQDMLPLRYLQIPPHLTRDVYPRDLRWLGLVEHGLTRLPRLFDCLEDLHAIMLLHGAYSGRVDVVEVAIRVRGVSPAMTMLMIDLAAWNNQRLILDYFQQHPHATGWKCSSFALVAADRSGPAGIVQFLHDQFPSVPSIEDAVDMAAEGGHFNMVEFLHVHWSEGVRHEL</sequence>
<proteinExistence type="predicted"/>
<organism evidence="1 2">
    <name type="scientific">Aphanomyces astaci</name>
    <name type="common">Crayfish plague agent</name>
    <dbReference type="NCBI Taxonomy" id="112090"/>
    <lineage>
        <taxon>Eukaryota</taxon>
        <taxon>Sar</taxon>
        <taxon>Stramenopiles</taxon>
        <taxon>Oomycota</taxon>
        <taxon>Saprolegniomycetes</taxon>
        <taxon>Saprolegniales</taxon>
        <taxon>Verrucalvaceae</taxon>
        <taxon>Aphanomyces</taxon>
    </lineage>
</organism>
<name>A0A425CPV7_APHAT</name>
<accession>A0A425CPV7</accession>
<evidence type="ECO:0000313" key="1">
    <source>
        <dbReference type="EMBL" id="RQM19051.1"/>
    </source>
</evidence>
<reference evidence="1" key="1">
    <citation type="submission" date="2018-07" db="EMBL/GenBank/DDBJ databases">
        <title>Annotation of Aphanomyces astaci genome assembly.</title>
        <authorList>
            <person name="Studholme D.J."/>
        </authorList>
    </citation>
    <scope>NUCLEOTIDE SEQUENCE [LARGE SCALE GENOMIC DNA]</scope>
    <source>
        <strain evidence="1">Pc</strain>
    </source>
</reference>
<comment type="caution">
    <text evidence="1">The sequence shown here is derived from an EMBL/GenBank/DDBJ whole genome shotgun (WGS) entry which is preliminary data.</text>
</comment>
<dbReference type="EMBL" id="MZMZ02004802">
    <property type="protein sequence ID" value="RQM19051.1"/>
    <property type="molecule type" value="Genomic_DNA"/>
</dbReference>
<evidence type="ECO:0000313" key="2">
    <source>
        <dbReference type="Proteomes" id="UP000284702"/>
    </source>
</evidence>